<organism evidence="2 3">
    <name type="scientific">Microctonus aethiopoides</name>
    <dbReference type="NCBI Taxonomy" id="144406"/>
    <lineage>
        <taxon>Eukaryota</taxon>
        <taxon>Metazoa</taxon>
        <taxon>Ecdysozoa</taxon>
        <taxon>Arthropoda</taxon>
        <taxon>Hexapoda</taxon>
        <taxon>Insecta</taxon>
        <taxon>Pterygota</taxon>
        <taxon>Neoptera</taxon>
        <taxon>Endopterygota</taxon>
        <taxon>Hymenoptera</taxon>
        <taxon>Apocrita</taxon>
        <taxon>Ichneumonoidea</taxon>
        <taxon>Braconidae</taxon>
        <taxon>Euphorinae</taxon>
        <taxon>Microctonus</taxon>
    </lineage>
</organism>
<comment type="caution">
    <text evidence="2">The sequence shown here is derived from an EMBL/GenBank/DDBJ whole genome shotgun (WGS) entry which is preliminary data.</text>
</comment>
<reference evidence="2" key="2">
    <citation type="submission" date="2023-03" db="EMBL/GenBank/DDBJ databases">
        <authorList>
            <person name="Inwood S.N."/>
            <person name="Skelly J.G."/>
            <person name="Guhlin J."/>
            <person name="Harrop T.W.R."/>
            <person name="Goldson S.G."/>
            <person name="Dearden P.K."/>
        </authorList>
    </citation>
    <scope>NUCLEOTIDE SEQUENCE</scope>
    <source>
        <strain evidence="2">Irish</strain>
        <tissue evidence="2">Whole body</tissue>
    </source>
</reference>
<gene>
    <name evidence="2" type="ORF">PV328_012255</name>
</gene>
<reference evidence="2" key="1">
    <citation type="journal article" date="2023" name="bioRxiv">
        <title>Scaffold-level genome assemblies of two parasitoid biocontrol wasps reveal the parthenogenesis mechanism and an associated novel virus.</title>
        <authorList>
            <person name="Inwood S."/>
            <person name="Skelly J."/>
            <person name="Guhlin J."/>
            <person name="Harrop T."/>
            <person name="Goldson S."/>
            <person name="Dearden P."/>
        </authorList>
    </citation>
    <scope>NUCLEOTIDE SEQUENCE</scope>
    <source>
        <strain evidence="2">Irish</strain>
        <tissue evidence="2">Whole body</tissue>
    </source>
</reference>
<evidence type="ECO:0000256" key="1">
    <source>
        <dbReference type="SAM" id="MobiDB-lite"/>
    </source>
</evidence>
<evidence type="ECO:0000313" key="2">
    <source>
        <dbReference type="EMBL" id="KAK0169282.1"/>
    </source>
</evidence>
<name>A0AA39FGR2_9HYME</name>
<keyword evidence="3" id="KW-1185">Reference proteome</keyword>
<protein>
    <submittedName>
        <fullName evidence="2">Uncharacterized protein</fullName>
    </submittedName>
</protein>
<feature type="compositionally biased region" description="Low complexity" evidence="1">
    <location>
        <begin position="141"/>
        <end position="153"/>
    </location>
</feature>
<dbReference type="AlphaFoldDB" id="A0AA39FGR2"/>
<feature type="region of interest" description="Disordered" evidence="1">
    <location>
        <begin position="123"/>
        <end position="159"/>
    </location>
</feature>
<evidence type="ECO:0000313" key="3">
    <source>
        <dbReference type="Proteomes" id="UP001168990"/>
    </source>
</evidence>
<dbReference type="EMBL" id="JAQQBS010000782">
    <property type="protein sequence ID" value="KAK0169282.1"/>
    <property type="molecule type" value="Genomic_DNA"/>
</dbReference>
<proteinExistence type="predicted"/>
<feature type="compositionally biased region" description="Acidic residues" evidence="1">
    <location>
        <begin position="126"/>
        <end position="137"/>
    </location>
</feature>
<dbReference type="Proteomes" id="UP001168990">
    <property type="component" value="Unassembled WGS sequence"/>
</dbReference>
<sequence length="218" mass="25206">MTHKRRSKCAAKKYNLKILRRYHSLYPRDTYFASLPASCLHREENDQHDEVLDSSTADNNNAILRFSSSRCIPFINTNFVSTQAINDTTNEEKTLSNHRTIDVNEIESSDNVSINTLSVDHSYNYNDDDNLDNDNDDHENNYNSESENVYNNDSENDENVNTENYNIASADFRNTSLFYQNISAVPLPQISRVSARDHFISVMTMSLKNYWSYESSLQ</sequence>
<feature type="non-terminal residue" evidence="2">
    <location>
        <position position="218"/>
    </location>
</feature>
<accession>A0AA39FGR2</accession>